<accession>A0A0P1BBB5</accession>
<evidence type="ECO:0000313" key="2">
    <source>
        <dbReference type="Proteomes" id="UP000054845"/>
    </source>
</evidence>
<name>A0A0P1BBB5_9BASI</name>
<organism evidence="1 2">
    <name type="scientific">Ceraceosorus bombacis</name>
    <dbReference type="NCBI Taxonomy" id="401625"/>
    <lineage>
        <taxon>Eukaryota</taxon>
        <taxon>Fungi</taxon>
        <taxon>Dikarya</taxon>
        <taxon>Basidiomycota</taxon>
        <taxon>Ustilaginomycotina</taxon>
        <taxon>Exobasidiomycetes</taxon>
        <taxon>Ceraceosorales</taxon>
        <taxon>Ceraceosoraceae</taxon>
        <taxon>Ceraceosorus</taxon>
    </lineage>
</organism>
<protein>
    <submittedName>
        <fullName evidence="1">Uncharacterized protein</fullName>
    </submittedName>
</protein>
<reference evidence="1 2" key="1">
    <citation type="submission" date="2014-09" db="EMBL/GenBank/DDBJ databases">
        <authorList>
            <person name="Magalhaes I.L.F."/>
            <person name="Oliveira U."/>
            <person name="Santos F.R."/>
            <person name="Vidigal T.H.D.A."/>
            <person name="Brescovit A.D."/>
            <person name="Santos A.J."/>
        </authorList>
    </citation>
    <scope>NUCLEOTIDE SEQUENCE [LARGE SCALE GENOMIC DNA]</scope>
</reference>
<proteinExistence type="predicted"/>
<dbReference type="AlphaFoldDB" id="A0A0P1BBB5"/>
<evidence type="ECO:0000313" key="1">
    <source>
        <dbReference type="EMBL" id="CEH13305.1"/>
    </source>
</evidence>
<dbReference type="EMBL" id="CCYA01000217">
    <property type="protein sequence ID" value="CEH13305.1"/>
    <property type="molecule type" value="Genomic_DNA"/>
</dbReference>
<keyword evidence="2" id="KW-1185">Reference proteome</keyword>
<sequence>MERVETERQASAGRGHSLLAKLRASVVVTCPTTSAGKGNGQQEERPRVDLVSSPHGLALFLRMPWGQLEATRCDQNDAGERRGE</sequence>
<dbReference type="Proteomes" id="UP000054845">
    <property type="component" value="Unassembled WGS sequence"/>
</dbReference>